<dbReference type="Proteomes" id="UP000011135">
    <property type="component" value="Unassembled WGS sequence"/>
</dbReference>
<dbReference type="AlphaFoldDB" id="L8JS56"/>
<sequence length="64" mass="7383">MINIHHQIDYINQELEKYRTAYDISLNSLIDGNKGMLPVIVLIQNTIDNLQSIKISLETLKNID</sequence>
<gene>
    <name evidence="1" type="ORF">C900_02361</name>
</gene>
<reference evidence="1 2" key="1">
    <citation type="submission" date="2012-12" db="EMBL/GenBank/DDBJ databases">
        <title>Genome assembly of Fulvivirga imtechensis AK7.</title>
        <authorList>
            <person name="Nupur N."/>
            <person name="Khatri I."/>
            <person name="Kumar R."/>
            <person name="Subramanian S."/>
            <person name="Pinnaka A."/>
        </authorList>
    </citation>
    <scope>NUCLEOTIDE SEQUENCE [LARGE SCALE GENOMIC DNA]</scope>
    <source>
        <strain evidence="1 2">AK7</strain>
    </source>
</reference>
<keyword evidence="2" id="KW-1185">Reference proteome</keyword>
<dbReference type="STRING" id="1237149.C900_02361"/>
<comment type="caution">
    <text evidence="1">The sequence shown here is derived from an EMBL/GenBank/DDBJ whole genome shotgun (WGS) entry which is preliminary data.</text>
</comment>
<accession>L8JS56</accession>
<protein>
    <submittedName>
        <fullName evidence="1">Uncharacterized protein</fullName>
    </submittedName>
</protein>
<evidence type="ECO:0000313" key="1">
    <source>
        <dbReference type="EMBL" id="ELR71776.1"/>
    </source>
</evidence>
<dbReference type="RefSeq" id="WP_009579758.1">
    <property type="nucleotide sequence ID" value="NZ_AMZN01000033.1"/>
</dbReference>
<name>L8JS56_9BACT</name>
<organism evidence="1 2">
    <name type="scientific">Fulvivirga imtechensis AK7</name>
    <dbReference type="NCBI Taxonomy" id="1237149"/>
    <lineage>
        <taxon>Bacteria</taxon>
        <taxon>Pseudomonadati</taxon>
        <taxon>Bacteroidota</taxon>
        <taxon>Cytophagia</taxon>
        <taxon>Cytophagales</taxon>
        <taxon>Fulvivirgaceae</taxon>
        <taxon>Fulvivirga</taxon>
    </lineage>
</organism>
<evidence type="ECO:0000313" key="2">
    <source>
        <dbReference type="Proteomes" id="UP000011135"/>
    </source>
</evidence>
<proteinExistence type="predicted"/>
<dbReference type="EMBL" id="AMZN01000033">
    <property type="protein sequence ID" value="ELR71776.1"/>
    <property type="molecule type" value="Genomic_DNA"/>
</dbReference>